<evidence type="ECO:0000256" key="2">
    <source>
        <dbReference type="ARBA" id="ARBA00022649"/>
    </source>
</evidence>
<keyword evidence="6" id="KW-0460">Magnesium</keyword>
<name>X0SGA0_9ZZZZ</name>
<evidence type="ECO:0000256" key="5">
    <source>
        <dbReference type="ARBA" id="ARBA00022801"/>
    </source>
</evidence>
<dbReference type="InterPro" id="IPR050556">
    <property type="entry name" value="Type_II_TA_system_RNase"/>
</dbReference>
<dbReference type="EMBL" id="BARS01005539">
    <property type="protein sequence ID" value="GAF74927.1"/>
    <property type="molecule type" value="Genomic_DNA"/>
</dbReference>
<reference evidence="9" key="1">
    <citation type="journal article" date="2014" name="Front. Microbiol.">
        <title>High frequency of phylogenetically diverse reductive dehalogenase-homologous genes in deep subseafloor sedimentary metagenomes.</title>
        <authorList>
            <person name="Kawai M."/>
            <person name="Futagami T."/>
            <person name="Toyoda A."/>
            <person name="Takaki Y."/>
            <person name="Nishi S."/>
            <person name="Hori S."/>
            <person name="Arai W."/>
            <person name="Tsubouchi T."/>
            <person name="Morono Y."/>
            <person name="Uchiyama I."/>
            <person name="Ito T."/>
            <person name="Fujiyama A."/>
            <person name="Inagaki F."/>
            <person name="Takami H."/>
        </authorList>
    </citation>
    <scope>NUCLEOTIDE SEQUENCE</scope>
    <source>
        <strain evidence="9">Expedition CK06-06</strain>
    </source>
</reference>
<dbReference type="GO" id="GO:0046872">
    <property type="term" value="F:metal ion binding"/>
    <property type="evidence" value="ECO:0007669"/>
    <property type="project" value="UniProtKB-KW"/>
</dbReference>
<gene>
    <name evidence="9" type="ORF">S01H1_10862</name>
</gene>
<keyword evidence="5" id="KW-0378">Hydrolase</keyword>
<proteinExistence type="inferred from homology"/>
<comment type="cofactor">
    <cofactor evidence="1">
        <name>Mg(2+)</name>
        <dbReference type="ChEBI" id="CHEBI:18420"/>
    </cofactor>
</comment>
<dbReference type="InterPro" id="IPR002716">
    <property type="entry name" value="PIN_dom"/>
</dbReference>
<dbReference type="Gene3D" id="3.40.50.1010">
    <property type="entry name" value="5'-nuclease"/>
    <property type="match status" value="1"/>
</dbReference>
<evidence type="ECO:0000313" key="9">
    <source>
        <dbReference type="EMBL" id="GAF74927.1"/>
    </source>
</evidence>
<keyword evidence="4" id="KW-0479">Metal-binding</keyword>
<dbReference type="GO" id="GO:0016787">
    <property type="term" value="F:hydrolase activity"/>
    <property type="evidence" value="ECO:0007669"/>
    <property type="project" value="UniProtKB-KW"/>
</dbReference>
<evidence type="ECO:0000256" key="6">
    <source>
        <dbReference type="ARBA" id="ARBA00022842"/>
    </source>
</evidence>
<dbReference type="CDD" id="cd18741">
    <property type="entry name" value="PIN_VapC4-5_FitB-like"/>
    <property type="match status" value="1"/>
</dbReference>
<evidence type="ECO:0000259" key="8">
    <source>
        <dbReference type="Pfam" id="PF01850"/>
    </source>
</evidence>
<keyword evidence="2" id="KW-1277">Toxin-antitoxin system</keyword>
<protein>
    <recommendedName>
        <fullName evidence="8">PIN domain-containing protein</fullName>
    </recommendedName>
</protein>
<evidence type="ECO:0000256" key="4">
    <source>
        <dbReference type="ARBA" id="ARBA00022723"/>
    </source>
</evidence>
<comment type="caution">
    <text evidence="9">The sequence shown here is derived from an EMBL/GenBank/DDBJ whole genome shotgun (WGS) entry which is preliminary data.</text>
</comment>
<dbReference type="InterPro" id="IPR022907">
    <property type="entry name" value="VapC_family"/>
</dbReference>
<comment type="similarity">
    <text evidence="7">Belongs to the PINc/VapC protein family.</text>
</comment>
<feature type="domain" description="PIN" evidence="8">
    <location>
        <begin position="5"/>
        <end position="112"/>
    </location>
</feature>
<evidence type="ECO:0000256" key="7">
    <source>
        <dbReference type="ARBA" id="ARBA00038093"/>
    </source>
</evidence>
<dbReference type="PANTHER" id="PTHR33653:SF1">
    <property type="entry name" value="RIBONUCLEASE VAPC2"/>
    <property type="match status" value="1"/>
</dbReference>
<dbReference type="InterPro" id="IPR029060">
    <property type="entry name" value="PIN-like_dom_sf"/>
</dbReference>
<dbReference type="GO" id="GO:0004540">
    <property type="term" value="F:RNA nuclease activity"/>
    <property type="evidence" value="ECO:0007669"/>
    <property type="project" value="InterPro"/>
</dbReference>
<evidence type="ECO:0000256" key="1">
    <source>
        <dbReference type="ARBA" id="ARBA00001946"/>
    </source>
</evidence>
<dbReference type="Pfam" id="PF01850">
    <property type="entry name" value="PIN"/>
    <property type="match status" value="1"/>
</dbReference>
<keyword evidence="3" id="KW-0540">Nuclease</keyword>
<evidence type="ECO:0000256" key="3">
    <source>
        <dbReference type="ARBA" id="ARBA00022722"/>
    </source>
</evidence>
<sequence length="132" mass="14749">MNSFLLDTNVLVLHLRGERGVPALLDRWAQSHELYISVATRVEIMAGMHPHEEQVTLHLLNSMNSLSVNESIADQAGRMIYEHARKGFQVSFPDALIAATALERDLTLVTTNVEHFSMLGEQVATLSDHIPF</sequence>
<dbReference type="HAMAP" id="MF_00265">
    <property type="entry name" value="VapC_Nob1"/>
    <property type="match status" value="1"/>
</dbReference>
<accession>X0SGA0</accession>
<organism evidence="9">
    <name type="scientific">marine sediment metagenome</name>
    <dbReference type="NCBI Taxonomy" id="412755"/>
    <lineage>
        <taxon>unclassified sequences</taxon>
        <taxon>metagenomes</taxon>
        <taxon>ecological metagenomes</taxon>
    </lineage>
</organism>
<dbReference type="AlphaFoldDB" id="X0SGA0"/>
<dbReference type="SUPFAM" id="SSF88723">
    <property type="entry name" value="PIN domain-like"/>
    <property type="match status" value="1"/>
</dbReference>
<dbReference type="PANTHER" id="PTHR33653">
    <property type="entry name" value="RIBONUCLEASE VAPC2"/>
    <property type="match status" value="1"/>
</dbReference>